<proteinExistence type="predicted"/>
<dbReference type="InterPro" id="IPR058532">
    <property type="entry name" value="YjbR/MT2646/Rv2570-like"/>
</dbReference>
<dbReference type="InterPro" id="IPR007351">
    <property type="entry name" value="YjbR"/>
</dbReference>
<name>A0A1G9QXR9_9SPHI</name>
<dbReference type="AlphaFoldDB" id="A0A1G9QXR9"/>
<dbReference type="PANTHER" id="PTHR35145">
    <property type="entry name" value="CYTOPLASMIC PROTEIN-RELATED"/>
    <property type="match status" value="1"/>
</dbReference>
<keyword evidence="1" id="KW-0238">DNA-binding</keyword>
<dbReference type="EMBL" id="FNHH01000007">
    <property type="protein sequence ID" value="SDM15789.1"/>
    <property type="molecule type" value="Genomic_DNA"/>
</dbReference>
<dbReference type="InterPro" id="IPR038056">
    <property type="entry name" value="YjbR-like_sf"/>
</dbReference>
<dbReference type="Gene3D" id="3.90.1150.30">
    <property type="match status" value="1"/>
</dbReference>
<evidence type="ECO:0000313" key="1">
    <source>
        <dbReference type="EMBL" id="SDM15789.1"/>
    </source>
</evidence>
<accession>A0A1G9QXR9</accession>
<dbReference type="PANTHER" id="PTHR35145:SF1">
    <property type="entry name" value="CYTOPLASMIC PROTEIN"/>
    <property type="match status" value="1"/>
</dbReference>
<reference evidence="2" key="1">
    <citation type="submission" date="2016-10" db="EMBL/GenBank/DDBJ databases">
        <authorList>
            <person name="Varghese N."/>
            <person name="Submissions S."/>
        </authorList>
    </citation>
    <scope>NUCLEOTIDE SEQUENCE [LARGE SCALE GENOMIC DNA]</scope>
    <source>
        <strain evidence="2">DSM 24536</strain>
    </source>
</reference>
<dbReference type="SUPFAM" id="SSF142906">
    <property type="entry name" value="YjbR-like"/>
    <property type="match status" value="1"/>
</dbReference>
<evidence type="ECO:0000313" key="2">
    <source>
        <dbReference type="Proteomes" id="UP000199226"/>
    </source>
</evidence>
<keyword evidence="2" id="KW-1185">Reference proteome</keyword>
<dbReference type="RefSeq" id="WP_090702351.1">
    <property type="nucleotide sequence ID" value="NZ_FNHH01000007.1"/>
</dbReference>
<dbReference type="Proteomes" id="UP000199226">
    <property type="component" value="Unassembled WGS sequence"/>
</dbReference>
<dbReference type="Pfam" id="PF04237">
    <property type="entry name" value="YjbR"/>
    <property type="match status" value="1"/>
</dbReference>
<protein>
    <submittedName>
        <fullName evidence="1">Predicted DNA-binding protein, MmcQ/YjbR family</fullName>
    </submittedName>
</protein>
<dbReference type="GO" id="GO:0003677">
    <property type="term" value="F:DNA binding"/>
    <property type="evidence" value="ECO:0007669"/>
    <property type="project" value="UniProtKB-KW"/>
</dbReference>
<sequence>MNIESLRDYCLSKEKAEESFPFGEDTLVFKVMNKIFLLCGLEHPDRFNVKCDPERAILLREEFEEVQPGWHMNKTHWNTVFMNGRLSDSQLKEMIDHSYDLIISSLPKNKRF</sequence>
<dbReference type="OrthoDB" id="9789813at2"/>
<dbReference type="STRING" id="990371.SAMN05421813_1074"/>
<organism evidence="1 2">
    <name type="scientific">Daejeonella rubra</name>
    <dbReference type="NCBI Taxonomy" id="990371"/>
    <lineage>
        <taxon>Bacteria</taxon>
        <taxon>Pseudomonadati</taxon>
        <taxon>Bacteroidota</taxon>
        <taxon>Sphingobacteriia</taxon>
        <taxon>Sphingobacteriales</taxon>
        <taxon>Sphingobacteriaceae</taxon>
        <taxon>Daejeonella</taxon>
    </lineage>
</organism>
<gene>
    <name evidence="1" type="ORF">SAMN05421813_1074</name>
</gene>